<proteinExistence type="inferred from homology"/>
<evidence type="ECO:0000256" key="3">
    <source>
        <dbReference type="ARBA" id="ARBA00022741"/>
    </source>
</evidence>
<dbReference type="EC" id="6.2.1.3" evidence="6"/>
<keyword evidence="3" id="KW-0547">Nucleotide-binding</keyword>
<dbReference type="SUPFAM" id="SSF56801">
    <property type="entry name" value="Acetyl-CoA synthetase-like"/>
    <property type="match status" value="1"/>
</dbReference>
<evidence type="ECO:0000313" key="11">
    <source>
        <dbReference type="Proteomes" id="UP000031668"/>
    </source>
</evidence>
<dbReference type="Proteomes" id="UP000031668">
    <property type="component" value="Unassembled WGS sequence"/>
</dbReference>
<sequence>MDQRCEKFVDIEQFTFFEKFYSMTFKGLASLLTYLEALLGSDPRSSASKKRGKFAKQVSGTPKKGDIDVQSCYYEENGERIYRRRGCENGLRTTYRGMETIPQIFKDVALSNKDKRLMGSRTVLTECKSEDQKKVSLELGPFEWLTYAQVYDRISSVASYLHHCGVVARDNVVIFADTSADWLIMALAILFLRATVVTIFPSLIDDYVKFCIHSTEPKCIMVDRKSCPRIDKMLSELITIQTIIYSTTYKDFQLPTLIDFKGNFVNIDDIYQENSQNFLEKLEPSRPDDLTFIMFTSGSTGTPKGVMLTQSNIVAALEGVDYGNYLQDQVYPAYLPLSHIFEICIELRAIFSCCQIGYCNPGTLFDTSPMLGVNTKSDLSLLKPTRMAAVPLILDRIKKNFLLKLKKMPRHKRIMFQTLYNLKASFFCRYYSTRMIDRLFSKKFLQIFGGRLELILSAGSYLPRSTQEFINIVFCHTSQGYGATETCCGGTICALDDQTFGTTGAPFACSEIKLVPWPEGGYSESGVNIKKGELLISGAAVSLGYYKNKEQTEESFEIDPVTQKTWFRTCDIAEILDDLTFRIVGRKSEVIKLSHGEFVQLVPIETTICSSKYVDFVCLIPDNSMQYLIAILCLNVDNLKELAVSLSISESNRDLETLAKKEIVTDTIRADILEKLEKNSLLNKHHRPEKYLFIADPWTPDNGCLTPSLKVRRFKVIQKYSDIISKC</sequence>
<dbReference type="PANTHER" id="PTHR43272">
    <property type="entry name" value="LONG-CHAIN-FATTY-ACID--COA LIGASE"/>
    <property type="match status" value="1"/>
</dbReference>
<comment type="catalytic activity">
    <reaction evidence="7">
        <text>a long-chain fatty acid + ATP + CoA = a long-chain fatty acyl-CoA + AMP + diphosphate</text>
        <dbReference type="Rhea" id="RHEA:15421"/>
        <dbReference type="ChEBI" id="CHEBI:30616"/>
        <dbReference type="ChEBI" id="CHEBI:33019"/>
        <dbReference type="ChEBI" id="CHEBI:57287"/>
        <dbReference type="ChEBI" id="CHEBI:57560"/>
        <dbReference type="ChEBI" id="CHEBI:83139"/>
        <dbReference type="ChEBI" id="CHEBI:456215"/>
        <dbReference type="EC" id="6.2.1.3"/>
    </reaction>
</comment>
<comment type="similarity">
    <text evidence="1">Belongs to the ATP-dependent AMP-binding enzyme family.</text>
</comment>
<feature type="domain" description="AMP-dependent synthetase/ligase" evidence="9">
    <location>
        <begin position="140"/>
        <end position="546"/>
    </location>
</feature>
<dbReference type="GO" id="GO:0004467">
    <property type="term" value="F:long-chain fatty acid-CoA ligase activity"/>
    <property type="evidence" value="ECO:0007669"/>
    <property type="project" value="UniProtKB-EC"/>
</dbReference>
<dbReference type="OrthoDB" id="6017841at2759"/>
<dbReference type="AlphaFoldDB" id="A0A0C2MM80"/>
<evidence type="ECO:0000256" key="1">
    <source>
        <dbReference type="ARBA" id="ARBA00006432"/>
    </source>
</evidence>
<dbReference type="GO" id="GO:0005886">
    <property type="term" value="C:plasma membrane"/>
    <property type="evidence" value="ECO:0007669"/>
    <property type="project" value="TreeGrafter"/>
</dbReference>
<evidence type="ECO:0000256" key="2">
    <source>
        <dbReference type="ARBA" id="ARBA00022598"/>
    </source>
</evidence>
<name>A0A0C2MM80_THEKT</name>
<dbReference type="Pfam" id="PF00501">
    <property type="entry name" value="AMP-binding"/>
    <property type="match status" value="1"/>
</dbReference>
<dbReference type="GO" id="GO:0005524">
    <property type="term" value="F:ATP binding"/>
    <property type="evidence" value="ECO:0007669"/>
    <property type="project" value="UniProtKB-KW"/>
</dbReference>
<dbReference type="GO" id="GO:0005811">
    <property type="term" value="C:lipid droplet"/>
    <property type="evidence" value="ECO:0007669"/>
    <property type="project" value="TreeGrafter"/>
</dbReference>
<dbReference type="InterPro" id="IPR020845">
    <property type="entry name" value="AMP-binding_CS"/>
</dbReference>
<evidence type="ECO:0000256" key="6">
    <source>
        <dbReference type="ARBA" id="ARBA00026121"/>
    </source>
</evidence>
<keyword evidence="11" id="KW-1185">Reference proteome</keyword>
<protein>
    <recommendedName>
        <fullName evidence="6">long-chain-fatty-acid--CoA ligase</fullName>
        <ecNumber evidence="6">6.2.1.3</ecNumber>
    </recommendedName>
</protein>
<dbReference type="Gene3D" id="3.40.50.12780">
    <property type="entry name" value="N-terminal domain of ligase-like"/>
    <property type="match status" value="1"/>
</dbReference>
<evidence type="ECO:0000256" key="5">
    <source>
        <dbReference type="ARBA" id="ARBA00022840"/>
    </source>
</evidence>
<dbReference type="GO" id="GO:0005783">
    <property type="term" value="C:endoplasmic reticulum"/>
    <property type="evidence" value="ECO:0007669"/>
    <property type="project" value="TreeGrafter"/>
</dbReference>
<feature type="region of interest" description="Disordered" evidence="8">
    <location>
        <begin position="43"/>
        <end position="63"/>
    </location>
</feature>
<keyword evidence="4" id="KW-0276">Fatty acid metabolism</keyword>
<keyword evidence="4" id="KW-0443">Lipid metabolism</keyword>
<dbReference type="PANTHER" id="PTHR43272:SF83">
    <property type="entry name" value="ACYL-COA SYNTHETASE LONG-CHAIN, ISOFORM J"/>
    <property type="match status" value="1"/>
</dbReference>
<gene>
    <name evidence="10" type="ORF">RF11_02845</name>
</gene>
<comment type="caution">
    <text evidence="10">The sequence shown here is derived from an EMBL/GenBank/DDBJ whole genome shotgun (WGS) entry which is preliminary data.</text>
</comment>
<dbReference type="EMBL" id="JWZT01004879">
    <property type="protein sequence ID" value="KII62726.1"/>
    <property type="molecule type" value="Genomic_DNA"/>
</dbReference>
<dbReference type="InterPro" id="IPR000873">
    <property type="entry name" value="AMP-dep_synth/lig_dom"/>
</dbReference>
<dbReference type="InterPro" id="IPR042099">
    <property type="entry name" value="ANL_N_sf"/>
</dbReference>
<evidence type="ECO:0000256" key="7">
    <source>
        <dbReference type="ARBA" id="ARBA00036813"/>
    </source>
</evidence>
<dbReference type="OMA" id="LPYKSYW"/>
<dbReference type="GO" id="GO:0030182">
    <property type="term" value="P:neuron differentiation"/>
    <property type="evidence" value="ECO:0007669"/>
    <property type="project" value="TreeGrafter"/>
</dbReference>
<evidence type="ECO:0000259" key="9">
    <source>
        <dbReference type="Pfam" id="PF00501"/>
    </source>
</evidence>
<organism evidence="10 11">
    <name type="scientific">Thelohanellus kitauei</name>
    <name type="common">Myxosporean</name>
    <dbReference type="NCBI Taxonomy" id="669202"/>
    <lineage>
        <taxon>Eukaryota</taxon>
        <taxon>Metazoa</taxon>
        <taxon>Cnidaria</taxon>
        <taxon>Myxozoa</taxon>
        <taxon>Myxosporea</taxon>
        <taxon>Bivalvulida</taxon>
        <taxon>Platysporina</taxon>
        <taxon>Myxobolidae</taxon>
        <taxon>Thelohanellus</taxon>
    </lineage>
</organism>
<dbReference type="PROSITE" id="PS00455">
    <property type="entry name" value="AMP_BINDING"/>
    <property type="match status" value="1"/>
</dbReference>
<evidence type="ECO:0000313" key="10">
    <source>
        <dbReference type="EMBL" id="KII62726.1"/>
    </source>
</evidence>
<keyword evidence="5" id="KW-0067">ATP-binding</keyword>
<dbReference type="GO" id="GO:0035336">
    <property type="term" value="P:long-chain fatty-acyl-CoA metabolic process"/>
    <property type="evidence" value="ECO:0007669"/>
    <property type="project" value="TreeGrafter"/>
</dbReference>
<reference evidence="10 11" key="1">
    <citation type="journal article" date="2014" name="Genome Biol. Evol.">
        <title>The genome of the myxosporean Thelohanellus kitauei shows adaptations to nutrient acquisition within its fish host.</title>
        <authorList>
            <person name="Yang Y."/>
            <person name="Xiong J."/>
            <person name="Zhou Z."/>
            <person name="Huo F."/>
            <person name="Miao W."/>
            <person name="Ran C."/>
            <person name="Liu Y."/>
            <person name="Zhang J."/>
            <person name="Feng J."/>
            <person name="Wang M."/>
            <person name="Wang M."/>
            <person name="Wang L."/>
            <person name="Yao B."/>
        </authorList>
    </citation>
    <scope>NUCLEOTIDE SEQUENCE [LARGE SCALE GENOMIC DNA]</scope>
    <source>
        <strain evidence="10">Wuqing</strain>
    </source>
</reference>
<keyword evidence="2" id="KW-0436">Ligase</keyword>
<accession>A0A0C2MM80</accession>
<evidence type="ECO:0000256" key="8">
    <source>
        <dbReference type="SAM" id="MobiDB-lite"/>
    </source>
</evidence>
<evidence type="ECO:0000256" key="4">
    <source>
        <dbReference type="ARBA" id="ARBA00022832"/>
    </source>
</evidence>